<dbReference type="OrthoDB" id="9801997at2"/>
<feature type="domain" description="Carboxymuconolactone decarboxylase-like" evidence="1">
    <location>
        <begin position="42"/>
        <end position="120"/>
    </location>
</feature>
<dbReference type="AlphaFoldDB" id="A0A059FLA8"/>
<organism evidence="2 3">
    <name type="scientific">Hyphomonas jannaschiana VP2</name>
    <dbReference type="NCBI Taxonomy" id="1280952"/>
    <lineage>
        <taxon>Bacteria</taxon>
        <taxon>Pseudomonadati</taxon>
        <taxon>Pseudomonadota</taxon>
        <taxon>Alphaproteobacteria</taxon>
        <taxon>Hyphomonadales</taxon>
        <taxon>Hyphomonadaceae</taxon>
        <taxon>Hyphomonas</taxon>
    </lineage>
</organism>
<dbReference type="PANTHER" id="PTHR35446:SF3">
    <property type="entry name" value="CMD DOMAIN-CONTAINING PROTEIN"/>
    <property type="match status" value="1"/>
</dbReference>
<dbReference type="InterPro" id="IPR003779">
    <property type="entry name" value="CMD-like"/>
</dbReference>
<gene>
    <name evidence="2" type="ORF">HJA_02815</name>
</gene>
<dbReference type="SUPFAM" id="SSF69118">
    <property type="entry name" value="AhpD-like"/>
    <property type="match status" value="1"/>
</dbReference>
<dbReference type="InterPro" id="IPR029032">
    <property type="entry name" value="AhpD-like"/>
</dbReference>
<sequence>MSRIPTPATIEDAPAAAHTSLNGVKASLGIVPNLYRLTANSPAALDGLLSLNGALGKGQLPAATRERIALAIANVNGCSYCNSAHSYIAANMLKLPEDEIIRARGGRASDAKADAAVGLARKIAIARGDVKDADIEAARAAGLSDGELVEIVGHVALNVFTNYLNEVFGTEIDFPVVTAERVAEPA</sequence>
<dbReference type="Pfam" id="PF02627">
    <property type="entry name" value="CMD"/>
    <property type="match status" value="1"/>
</dbReference>
<dbReference type="PANTHER" id="PTHR35446">
    <property type="entry name" value="SI:CH211-175M2.5"/>
    <property type="match status" value="1"/>
</dbReference>
<protein>
    <submittedName>
        <fullName evidence="2">Alkylhydroperoxidase AhpD</fullName>
    </submittedName>
</protein>
<dbReference type="Proteomes" id="UP000024816">
    <property type="component" value="Unassembled WGS sequence"/>
</dbReference>
<dbReference type="NCBIfam" id="TIGR00778">
    <property type="entry name" value="ahpD_dom"/>
    <property type="match status" value="1"/>
</dbReference>
<keyword evidence="2" id="KW-0560">Oxidoreductase</keyword>
<name>A0A059FLA8_9PROT</name>
<dbReference type="PATRIC" id="fig|1280952.3.peg.568"/>
<dbReference type="InterPro" id="IPR004675">
    <property type="entry name" value="AhpD_core"/>
</dbReference>
<comment type="caution">
    <text evidence="2">The sequence shown here is derived from an EMBL/GenBank/DDBJ whole genome shotgun (WGS) entry which is preliminary data.</text>
</comment>
<proteinExistence type="predicted"/>
<evidence type="ECO:0000313" key="2">
    <source>
        <dbReference type="EMBL" id="KCZ91435.1"/>
    </source>
</evidence>
<dbReference type="STRING" id="1280952.HJA_02815"/>
<dbReference type="RefSeq" id="WP_035577788.1">
    <property type="nucleotide sequence ID" value="NZ_ARYJ01000001.1"/>
</dbReference>
<dbReference type="Gene3D" id="1.20.1290.10">
    <property type="entry name" value="AhpD-like"/>
    <property type="match status" value="1"/>
</dbReference>
<keyword evidence="3" id="KW-1185">Reference proteome</keyword>
<evidence type="ECO:0000259" key="1">
    <source>
        <dbReference type="Pfam" id="PF02627"/>
    </source>
</evidence>
<dbReference type="GO" id="GO:0051920">
    <property type="term" value="F:peroxiredoxin activity"/>
    <property type="evidence" value="ECO:0007669"/>
    <property type="project" value="InterPro"/>
</dbReference>
<evidence type="ECO:0000313" key="3">
    <source>
        <dbReference type="Proteomes" id="UP000024816"/>
    </source>
</evidence>
<keyword evidence="2" id="KW-0575">Peroxidase</keyword>
<dbReference type="EMBL" id="ARYJ01000001">
    <property type="protein sequence ID" value="KCZ91435.1"/>
    <property type="molecule type" value="Genomic_DNA"/>
</dbReference>
<dbReference type="eggNOG" id="COG2128">
    <property type="taxonomic scope" value="Bacteria"/>
</dbReference>
<reference evidence="2 3" key="1">
    <citation type="journal article" date="2014" name="Antonie Van Leeuwenhoek">
        <title>Hyphomonas beringensis sp. nov. and Hyphomonas chukchiensis sp. nov., isolated from surface seawater of the Bering Sea and Chukchi Sea.</title>
        <authorList>
            <person name="Li C."/>
            <person name="Lai Q."/>
            <person name="Li G."/>
            <person name="Dong C."/>
            <person name="Wang J."/>
            <person name="Liao Y."/>
            <person name="Shao Z."/>
        </authorList>
    </citation>
    <scope>NUCLEOTIDE SEQUENCE [LARGE SCALE GENOMIC DNA]</scope>
    <source>
        <strain evidence="2 3">VP2</strain>
    </source>
</reference>
<accession>A0A059FLA8</accession>